<comment type="similarity">
    <text evidence="1 6">Belongs to the XseB family.</text>
</comment>
<comment type="catalytic activity">
    <reaction evidence="6">
        <text>Exonucleolytic cleavage in either 5'- to 3'- or 3'- to 5'-direction to yield nucleoside 5'-phosphates.</text>
        <dbReference type="EC" id="3.1.11.6"/>
    </reaction>
</comment>
<evidence type="ECO:0000256" key="7">
    <source>
        <dbReference type="SAM" id="Coils"/>
    </source>
</evidence>
<comment type="subcellular location">
    <subcellularLocation>
        <location evidence="6">Cytoplasm</location>
    </subcellularLocation>
</comment>
<evidence type="ECO:0000256" key="1">
    <source>
        <dbReference type="ARBA" id="ARBA00009998"/>
    </source>
</evidence>
<evidence type="ECO:0000256" key="2">
    <source>
        <dbReference type="ARBA" id="ARBA00022490"/>
    </source>
</evidence>
<dbReference type="OrthoDB" id="1771251at2"/>
<dbReference type="InterPro" id="IPR003761">
    <property type="entry name" value="Exonuc_VII_S"/>
</dbReference>
<dbReference type="GO" id="GO:0009318">
    <property type="term" value="C:exodeoxyribonuclease VII complex"/>
    <property type="evidence" value="ECO:0007669"/>
    <property type="project" value="UniProtKB-UniRule"/>
</dbReference>
<feature type="coiled-coil region" evidence="7">
    <location>
        <begin position="7"/>
        <end position="65"/>
    </location>
</feature>
<evidence type="ECO:0000256" key="6">
    <source>
        <dbReference type="HAMAP-Rule" id="MF_00337"/>
    </source>
</evidence>
<dbReference type="AlphaFoldDB" id="A0A2K4ZEG8"/>
<dbReference type="InterPro" id="IPR037004">
    <property type="entry name" value="Exonuc_VII_ssu_sf"/>
</dbReference>
<dbReference type="Proteomes" id="UP000236311">
    <property type="component" value="Unassembled WGS sequence"/>
</dbReference>
<evidence type="ECO:0000256" key="4">
    <source>
        <dbReference type="ARBA" id="ARBA00022801"/>
    </source>
</evidence>
<keyword evidence="5 6" id="KW-0269">Exonuclease</keyword>
<dbReference type="GO" id="GO:0006308">
    <property type="term" value="P:DNA catabolic process"/>
    <property type="evidence" value="ECO:0007669"/>
    <property type="project" value="UniProtKB-UniRule"/>
</dbReference>
<dbReference type="Gene3D" id="1.10.287.1040">
    <property type="entry name" value="Exonuclease VII, small subunit"/>
    <property type="match status" value="1"/>
</dbReference>
<evidence type="ECO:0000256" key="3">
    <source>
        <dbReference type="ARBA" id="ARBA00022722"/>
    </source>
</evidence>
<dbReference type="Pfam" id="PF02609">
    <property type="entry name" value="Exonuc_VII_S"/>
    <property type="match status" value="1"/>
</dbReference>
<dbReference type="RefSeq" id="WP_103238933.1">
    <property type="nucleotide sequence ID" value="NZ_JANJZD010000014.1"/>
</dbReference>
<sequence>MGKETKKPGLEENFARLEELTEELERDDISLEAAFQVYSEGMALLKRCNDQIDRVEKQVLKLSGEGQLEEFEHEYE</sequence>
<dbReference type="EC" id="3.1.11.6" evidence="6"/>
<reference evidence="8 9" key="1">
    <citation type="submission" date="2018-01" db="EMBL/GenBank/DDBJ databases">
        <authorList>
            <person name="Gaut B.S."/>
            <person name="Morton B.R."/>
            <person name="Clegg M.T."/>
            <person name="Duvall M.R."/>
        </authorList>
    </citation>
    <scope>NUCLEOTIDE SEQUENCE [LARGE SCALE GENOMIC DNA]</scope>
    <source>
        <strain evidence="8">GP69</strain>
    </source>
</reference>
<accession>A0A2K4ZEG8</accession>
<keyword evidence="7" id="KW-0175">Coiled coil</keyword>
<keyword evidence="9" id="KW-1185">Reference proteome</keyword>
<proteinExistence type="inferred from homology"/>
<evidence type="ECO:0000256" key="5">
    <source>
        <dbReference type="ARBA" id="ARBA00022839"/>
    </source>
</evidence>
<dbReference type="EMBL" id="OFSM01000007">
    <property type="protein sequence ID" value="SOY28850.1"/>
    <property type="molecule type" value="Genomic_DNA"/>
</dbReference>
<dbReference type="GO" id="GO:0005829">
    <property type="term" value="C:cytosol"/>
    <property type="evidence" value="ECO:0007669"/>
    <property type="project" value="TreeGrafter"/>
</dbReference>
<dbReference type="PANTHER" id="PTHR34137:SF1">
    <property type="entry name" value="EXODEOXYRIBONUCLEASE 7 SMALL SUBUNIT"/>
    <property type="match status" value="1"/>
</dbReference>
<keyword evidence="3 6" id="KW-0540">Nuclease</keyword>
<evidence type="ECO:0000313" key="8">
    <source>
        <dbReference type="EMBL" id="SOY28850.1"/>
    </source>
</evidence>
<dbReference type="PANTHER" id="PTHR34137">
    <property type="entry name" value="EXODEOXYRIBONUCLEASE 7 SMALL SUBUNIT"/>
    <property type="match status" value="1"/>
</dbReference>
<dbReference type="NCBIfam" id="TIGR01280">
    <property type="entry name" value="xseB"/>
    <property type="match status" value="1"/>
</dbReference>
<dbReference type="HAMAP" id="MF_00337">
    <property type="entry name" value="Exonuc_7_S"/>
    <property type="match status" value="1"/>
</dbReference>
<dbReference type="GO" id="GO:0008855">
    <property type="term" value="F:exodeoxyribonuclease VII activity"/>
    <property type="evidence" value="ECO:0007669"/>
    <property type="project" value="UniProtKB-UniRule"/>
</dbReference>
<keyword evidence="2 6" id="KW-0963">Cytoplasm</keyword>
<dbReference type="SUPFAM" id="SSF116842">
    <property type="entry name" value="XseB-like"/>
    <property type="match status" value="1"/>
</dbReference>
<keyword evidence="4 6" id="KW-0378">Hydrolase</keyword>
<gene>
    <name evidence="6" type="primary">xseB</name>
    <name evidence="8" type="ORF">AMURIS_01564</name>
</gene>
<comment type="subunit">
    <text evidence="6">Heterooligomer composed of large and small subunits.</text>
</comment>
<dbReference type="PIRSF" id="PIRSF006488">
    <property type="entry name" value="Exonuc_VII_S"/>
    <property type="match status" value="1"/>
</dbReference>
<comment type="function">
    <text evidence="6">Bidirectionally degrades single-stranded DNA into large acid-insoluble oligonucleotides, which are then degraded further into small acid-soluble oligonucleotides.</text>
</comment>
<name>A0A2K4ZEG8_9FIRM</name>
<organism evidence="8 9">
    <name type="scientific">Acetatifactor muris</name>
    <dbReference type="NCBI Taxonomy" id="879566"/>
    <lineage>
        <taxon>Bacteria</taxon>
        <taxon>Bacillati</taxon>
        <taxon>Bacillota</taxon>
        <taxon>Clostridia</taxon>
        <taxon>Lachnospirales</taxon>
        <taxon>Lachnospiraceae</taxon>
        <taxon>Acetatifactor</taxon>
    </lineage>
</organism>
<protein>
    <recommendedName>
        <fullName evidence="6">Exodeoxyribonuclease 7 small subunit</fullName>
        <ecNumber evidence="6">3.1.11.6</ecNumber>
    </recommendedName>
    <alternativeName>
        <fullName evidence="6">Exodeoxyribonuclease VII small subunit</fullName>
        <shortName evidence="6">Exonuclease VII small subunit</shortName>
    </alternativeName>
</protein>
<evidence type="ECO:0000313" key="9">
    <source>
        <dbReference type="Proteomes" id="UP000236311"/>
    </source>
</evidence>